<dbReference type="KEGG" id="aagg:ETAA8_33740"/>
<dbReference type="EMBL" id="CP036274">
    <property type="protein sequence ID" value="QDU28274.1"/>
    <property type="molecule type" value="Genomic_DNA"/>
</dbReference>
<feature type="domain" description="CMP/dCMP-type deaminase" evidence="3">
    <location>
        <begin position="27"/>
        <end position="166"/>
    </location>
</feature>
<dbReference type="GO" id="GO:0008892">
    <property type="term" value="F:guanine deaminase activity"/>
    <property type="evidence" value="ECO:0007669"/>
    <property type="project" value="UniProtKB-EC"/>
</dbReference>
<accession>A0A517YDH2</accession>
<dbReference type="PANTHER" id="PTHR11079">
    <property type="entry name" value="CYTOSINE DEAMINASE FAMILY MEMBER"/>
    <property type="match status" value="1"/>
</dbReference>
<dbReference type="Pfam" id="PF00383">
    <property type="entry name" value="dCMP_cyt_deam_1"/>
    <property type="match status" value="1"/>
</dbReference>
<dbReference type="InterPro" id="IPR016192">
    <property type="entry name" value="APOBEC/CMP_deaminase_Zn-bd"/>
</dbReference>
<evidence type="ECO:0000259" key="3">
    <source>
        <dbReference type="PROSITE" id="PS51747"/>
    </source>
</evidence>
<dbReference type="InterPro" id="IPR016193">
    <property type="entry name" value="Cytidine_deaminase-like"/>
</dbReference>
<name>A0A517YDH2_9BACT</name>
<evidence type="ECO:0000256" key="1">
    <source>
        <dbReference type="ARBA" id="ARBA00022723"/>
    </source>
</evidence>
<dbReference type="Proteomes" id="UP000315017">
    <property type="component" value="Chromosome"/>
</dbReference>
<dbReference type="PROSITE" id="PS00903">
    <property type="entry name" value="CYT_DCMP_DEAMINASES_1"/>
    <property type="match status" value="1"/>
</dbReference>
<dbReference type="Gene3D" id="3.40.140.10">
    <property type="entry name" value="Cytidine Deaminase, domain 2"/>
    <property type="match status" value="1"/>
</dbReference>
<dbReference type="SUPFAM" id="SSF53927">
    <property type="entry name" value="Cytidine deaminase-like"/>
    <property type="match status" value="1"/>
</dbReference>
<evidence type="ECO:0000313" key="5">
    <source>
        <dbReference type="Proteomes" id="UP000315017"/>
    </source>
</evidence>
<proteinExistence type="predicted"/>
<dbReference type="EC" id="3.5.4.3" evidence="4"/>
<dbReference type="PROSITE" id="PS51747">
    <property type="entry name" value="CYT_DCMP_DEAMINASES_2"/>
    <property type="match status" value="1"/>
</dbReference>
<dbReference type="GO" id="GO:0047974">
    <property type="term" value="F:guanosine deaminase activity"/>
    <property type="evidence" value="ECO:0007669"/>
    <property type="project" value="TreeGrafter"/>
</dbReference>
<evidence type="ECO:0000313" key="4">
    <source>
        <dbReference type="EMBL" id="QDU28274.1"/>
    </source>
</evidence>
<dbReference type="CDD" id="cd01285">
    <property type="entry name" value="nucleoside_deaminase"/>
    <property type="match status" value="1"/>
</dbReference>
<dbReference type="GO" id="GO:0006152">
    <property type="term" value="P:purine nucleoside catabolic process"/>
    <property type="evidence" value="ECO:0007669"/>
    <property type="project" value="TreeGrafter"/>
</dbReference>
<sequence>MDQVQVSIELPAWLASLTAGPAPLPGSSDAERMQWAIELAARNVAEGTGGPFAAIVVDETTGLYTAAGVNLVVASGLSIAHAEAIAIMLAQQRAGNFDLAGDPQKRYSLYATGQPCIMCFGILWWSGITKLVCAARGEDVERITGFREGPLQEHWPQLLSERRDLPIEVVRDVNRAAACDVLSAYKAAGHLVYNPGSTVSE</sequence>
<reference evidence="4 5" key="1">
    <citation type="submission" date="2019-02" db="EMBL/GenBank/DDBJ databases">
        <title>Deep-cultivation of Planctomycetes and their phenomic and genomic characterization uncovers novel biology.</title>
        <authorList>
            <person name="Wiegand S."/>
            <person name="Jogler M."/>
            <person name="Boedeker C."/>
            <person name="Pinto D."/>
            <person name="Vollmers J."/>
            <person name="Rivas-Marin E."/>
            <person name="Kohn T."/>
            <person name="Peeters S.H."/>
            <person name="Heuer A."/>
            <person name="Rast P."/>
            <person name="Oberbeckmann S."/>
            <person name="Bunk B."/>
            <person name="Jeske O."/>
            <person name="Meyerdierks A."/>
            <person name="Storesund J.E."/>
            <person name="Kallscheuer N."/>
            <person name="Luecker S."/>
            <person name="Lage O.M."/>
            <person name="Pohl T."/>
            <person name="Merkel B.J."/>
            <person name="Hornburger P."/>
            <person name="Mueller R.-W."/>
            <person name="Bruemmer F."/>
            <person name="Labrenz M."/>
            <person name="Spormann A.M."/>
            <person name="Op den Camp H."/>
            <person name="Overmann J."/>
            <person name="Amann R."/>
            <person name="Jetten M.S.M."/>
            <person name="Mascher T."/>
            <person name="Medema M.H."/>
            <person name="Devos D.P."/>
            <person name="Kaster A.-K."/>
            <person name="Ovreas L."/>
            <person name="Rohde M."/>
            <person name="Galperin M.Y."/>
            <person name="Jogler C."/>
        </authorList>
    </citation>
    <scope>NUCLEOTIDE SEQUENCE [LARGE SCALE GENOMIC DNA]</scope>
    <source>
        <strain evidence="4 5">ETA_A8</strain>
    </source>
</reference>
<dbReference type="AlphaFoldDB" id="A0A517YDH2"/>
<dbReference type="PANTHER" id="PTHR11079:SF161">
    <property type="entry name" value="CMP_DCMP-TYPE DEAMINASE DOMAIN-CONTAINING PROTEIN"/>
    <property type="match status" value="1"/>
</dbReference>
<dbReference type="GO" id="GO:0008270">
    <property type="term" value="F:zinc ion binding"/>
    <property type="evidence" value="ECO:0007669"/>
    <property type="project" value="InterPro"/>
</dbReference>
<keyword evidence="5" id="KW-1185">Reference proteome</keyword>
<organism evidence="4 5">
    <name type="scientific">Anatilimnocola aggregata</name>
    <dbReference type="NCBI Taxonomy" id="2528021"/>
    <lineage>
        <taxon>Bacteria</taxon>
        <taxon>Pseudomonadati</taxon>
        <taxon>Planctomycetota</taxon>
        <taxon>Planctomycetia</taxon>
        <taxon>Pirellulales</taxon>
        <taxon>Pirellulaceae</taxon>
        <taxon>Anatilimnocola</taxon>
    </lineage>
</organism>
<protein>
    <submittedName>
        <fullName evidence="4">Guanine deaminase</fullName>
        <ecNumber evidence="4">3.5.4.3</ecNumber>
    </submittedName>
</protein>
<dbReference type="OrthoDB" id="9802676at2"/>
<dbReference type="InterPro" id="IPR002125">
    <property type="entry name" value="CMP_dCMP_dom"/>
</dbReference>
<evidence type="ECO:0000256" key="2">
    <source>
        <dbReference type="ARBA" id="ARBA00022833"/>
    </source>
</evidence>
<keyword evidence="1" id="KW-0479">Metal-binding</keyword>
<keyword evidence="4" id="KW-0378">Hydrolase</keyword>
<dbReference type="RefSeq" id="WP_145090282.1">
    <property type="nucleotide sequence ID" value="NZ_CP036274.1"/>
</dbReference>
<gene>
    <name evidence="4" type="primary">guaD_2</name>
    <name evidence="4" type="ORF">ETAA8_33740</name>
</gene>
<keyword evidence="2" id="KW-0862">Zinc</keyword>